<dbReference type="UniPathway" id="UPA00391"/>
<dbReference type="PANTHER" id="PTHR12589:SF7">
    <property type="entry name" value="6-PYRUVOYL TETRAHYDROBIOPTERIN SYNTHASE"/>
    <property type="match status" value="1"/>
</dbReference>
<keyword evidence="8 11" id="KW-0456">Lyase</keyword>
<evidence type="ECO:0000256" key="1">
    <source>
        <dbReference type="ARBA" id="ARBA00001947"/>
    </source>
</evidence>
<keyword evidence="7" id="KW-0862">Zinc</keyword>
<dbReference type="Gene3D" id="3.30.479.10">
    <property type="entry name" value="6-pyruvoyl tetrahydropterin synthase/QueD"/>
    <property type="match status" value="2"/>
</dbReference>
<dbReference type="InterPro" id="IPR038418">
    <property type="entry name" value="6-PTP_synth/QueD_sf"/>
</dbReference>
<evidence type="ECO:0000256" key="10">
    <source>
        <dbReference type="ARBA" id="ARBA00048807"/>
    </source>
</evidence>
<dbReference type="PANTHER" id="PTHR12589">
    <property type="entry name" value="PYRUVOYL TETRAHYDROBIOPTERIN SYNTHASE"/>
    <property type="match status" value="1"/>
</dbReference>
<proteinExistence type="inferred from homology"/>
<dbReference type="Pfam" id="PF01242">
    <property type="entry name" value="PTPS"/>
    <property type="match status" value="2"/>
</dbReference>
<dbReference type="EMBL" id="FITM01000122">
    <property type="protein sequence ID" value="SAY39076.1"/>
    <property type="molecule type" value="Genomic_DNA"/>
</dbReference>
<dbReference type="EC" id="4.1.2.50" evidence="4"/>
<dbReference type="GO" id="GO:0070497">
    <property type="term" value="F:6-carboxytetrahydropterin synthase activity"/>
    <property type="evidence" value="ECO:0007669"/>
    <property type="project" value="UniProtKB-EC"/>
</dbReference>
<dbReference type="FunFam" id="3.30.479.10:FF:000003">
    <property type="entry name" value="6-pyruvoyl tetrahydrobiopterin synthase"/>
    <property type="match status" value="1"/>
</dbReference>
<dbReference type="Proteomes" id="UP000182631">
    <property type="component" value="Unassembled WGS sequence"/>
</dbReference>
<dbReference type="InterPro" id="IPR007115">
    <property type="entry name" value="6-PTP_synth/QueD"/>
</dbReference>
<evidence type="ECO:0000256" key="9">
    <source>
        <dbReference type="ARBA" id="ARBA00031449"/>
    </source>
</evidence>
<evidence type="ECO:0000313" key="11">
    <source>
        <dbReference type="EMBL" id="SAY39076.1"/>
    </source>
</evidence>
<accession>A0A165B1A1</accession>
<dbReference type="GO" id="GO:0046872">
    <property type="term" value="F:metal ion binding"/>
    <property type="evidence" value="ECO:0007669"/>
    <property type="project" value="UniProtKB-KW"/>
</dbReference>
<name>A0A165B1A1_9SYNE</name>
<protein>
    <recommendedName>
        <fullName evidence="5">6-carboxy-5,6,7,8-tetrahydropterin synthase</fullName>
        <ecNumber evidence="4">4.1.2.50</ecNumber>
    </recommendedName>
    <alternativeName>
        <fullName evidence="9">Queuosine biosynthesis protein QueD</fullName>
    </alternativeName>
</protein>
<organism evidence="11 12">
    <name type="scientific">Candidatus Synechococcus spongiarum</name>
    <dbReference type="NCBI Taxonomy" id="431041"/>
    <lineage>
        <taxon>Bacteria</taxon>
        <taxon>Bacillati</taxon>
        <taxon>Cyanobacteriota</taxon>
        <taxon>Cyanophyceae</taxon>
        <taxon>Synechococcales</taxon>
        <taxon>Synechococcaceae</taxon>
        <taxon>Synechococcus</taxon>
    </lineage>
</organism>
<keyword evidence="12" id="KW-1185">Reference proteome</keyword>
<evidence type="ECO:0000256" key="7">
    <source>
        <dbReference type="ARBA" id="ARBA00022833"/>
    </source>
</evidence>
<evidence type="ECO:0000256" key="4">
    <source>
        <dbReference type="ARBA" id="ARBA00012982"/>
    </source>
</evidence>
<evidence type="ECO:0000256" key="3">
    <source>
        <dbReference type="ARBA" id="ARBA00008900"/>
    </source>
</evidence>
<evidence type="ECO:0000256" key="5">
    <source>
        <dbReference type="ARBA" id="ARBA00018141"/>
    </source>
</evidence>
<evidence type="ECO:0000256" key="6">
    <source>
        <dbReference type="ARBA" id="ARBA00022723"/>
    </source>
</evidence>
<evidence type="ECO:0000313" key="12">
    <source>
        <dbReference type="Proteomes" id="UP000182631"/>
    </source>
</evidence>
<gene>
    <name evidence="11" type="ORF">FLM9_1123</name>
</gene>
<keyword evidence="6" id="KW-0479">Metal-binding</keyword>
<comment type="pathway">
    <text evidence="2">Purine metabolism; 7-cyano-7-deazaguanine biosynthesis.</text>
</comment>
<comment type="similarity">
    <text evidence="3">Belongs to the PTPS family. QueD subfamily.</text>
</comment>
<dbReference type="AlphaFoldDB" id="A0A165B1A1"/>
<dbReference type="SUPFAM" id="SSF55620">
    <property type="entry name" value="Tetrahydrobiopterin biosynthesis enzymes-like"/>
    <property type="match status" value="2"/>
</dbReference>
<evidence type="ECO:0000256" key="2">
    <source>
        <dbReference type="ARBA" id="ARBA00005061"/>
    </source>
</evidence>
<comment type="cofactor">
    <cofactor evidence="1">
        <name>Zn(2+)</name>
        <dbReference type="ChEBI" id="CHEBI:29105"/>
    </cofactor>
</comment>
<comment type="catalytic activity">
    <reaction evidence="10">
        <text>7,8-dihydroneopterin 3'-triphosphate + H2O = 6-carboxy-5,6,7,8-tetrahydropterin + triphosphate + acetaldehyde + 2 H(+)</text>
        <dbReference type="Rhea" id="RHEA:27966"/>
        <dbReference type="ChEBI" id="CHEBI:15343"/>
        <dbReference type="ChEBI" id="CHEBI:15377"/>
        <dbReference type="ChEBI" id="CHEBI:15378"/>
        <dbReference type="ChEBI" id="CHEBI:18036"/>
        <dbReference type="ChEBI" id="CHEBI:58462"/>
        <dbReference type="ChEBI" id="CHEBI:61032"/>
        <dbReference type="EC" id="4.1.2.50"/>
    </reaction>
</comment>
<sequence>MTAMVAASVAAAAIARNGTSNGTNPTAPHGEGRFCLITRRATFCASHRYWLPELSAADNEARFGCCSRAPGHGHNYELVVTMAGPLDANGMVLNLSEVKHHIRRQVTDSLDFSFLNSTWPELASKLPCTEWLCHCIWQRLKPHLPVVGIRLYEHPRLWADYFGQTMDAFLTVSTHFAAAHRLARPELSYEENVATYGKCARPHGHGHNYHLEVTVQGQMDERTGMLCDLAVLQQVVQDVVTEPFDHTFLNKDVPHFATTVPTAENIALYICDLLRQPVSRCGAQLHKVRLQESPNNAAEVYAESPVAHHLAAQTLQALASC</sequence>
<reference evidence="12" key="1">
    <citation type="submission" date="2016-02" db="EMBL/GenBank/DDBJ databases">
        <authorList>
            <person name="liu f."/>
        </authorList>
    </citation>
    <scope>NUCLEOTIDE SEQUENCE [LARGE SCALE GENOMIC DNA]</scope>
</reference>
<evidence type="ECO:0000256" key="8">
    <source>
        <dbReference type="ARBA" id="ARBA00023239"/>
    </source>
</evidence>